<keyword evidence="1" id="KW-0812">Transmembrane</keyword>
<keyword evidence="1" id="KW-0472">Membrane</keyword>
<protein>
    <recommendedName>
        <fullName evidence="4">Stationary phase survival protein SurE</fullName>
    </recommendedName>
</protein>
<name>A0ABR7X0A4_9SPHI</name>
<reference evidence="2 3" key="1">
    <citation type="submission" date="2020-09" db="EMBL/GenBank/DDBJ databases">
        <title>Novel species of Mucilaginibacter isolated from a glacier on the Tibetan Plateau.</title>
        <authorList>
            <person name="Liu Q."/>
            <person name="Xin Y.-H."/>
        </authorList>
    </citation>
    <scope>NUCLEOTIDE SEQUENCE [LARGE SCALE GENOMIC DNA]</scope>
    <source>
        <strain evidence="2 3">ZT4R22</strain>
    </source>
</reference>
<evidence type="ECO:0000256" key="1">
    <source>
        <dbReference type="SAM" id="Phobius"/>
    </source>
</evidence>
<evidence type="ECO:0000313" key="2">
    <source>
        <dbReference type="EMBL" id="MBD1366962.1"/>
    </source>
</evidence>
<accession>A0ABR7X0A4</accession>
<feature type="transmembrane region" description="Helical" evidence="1">
    <location>
        <begin position="40"/>
        <end position="57"/>
    </location>
</feature>
<dbReference type="Proteomes" id="UP000606600">
    <property type="component" value="Unassembled WGS sequence"/>
</dbReference>
<gene>
    <name evidence="2" type="ORF">IDJ77_24340</name>
</gene>
<dbReference type="RefSeq" id="WP_191191593.1">
    <property type="nucleotide sequence ID" value="NZ_JACWMY010000015.1"/>
</dbReference>
<comment type="caution">
    <text evidence="2">The sequence shown here is derived from an EMBL/GenBank/DDBJ whole genome shotgun (WGS) entry which is preliminary data.</text>
</comment>
<keyword evidence="3" id="KW-1185">Reference proteome</keyword>
<organism evidence="2 3">
    <name type="scientific">Mucilaginibacter pankratovii</name>
    <dbReference type="NCBI Taxonomy" id="2772110"/>
    <lineage>
        <taxon>Bacteria</taxon>
        <taxon>Pseudomonadati</taxon>
        <taxon>Bacteroidota</taxon>
        <taxon>Sphingobacteriia</taxon>
        <taxon>Sphingobacteriales</taxon>
        <taxon>Sphingobacteriaceae</taxon>
        <taxon>Mucilaginibacter</taxon>
    </lineage>
</organism>
<dbReference type="EMBL" id="JACWMY010000015">
    <property type="protein sequence ID" value="MBD1366962.1"/>
    <property type="molecule type" value="Genomic_DNA"/>
</dbReference>
<evidence type="ECO:0000313" key="3">
    <source>
        <dbReference type="Proteomes" id="UP000606600"/>
    </source>
</evidence>
<proteinExistence type="predicted"/>
<evidence type="ECO:0008006" key="4">
    <source>
        <dbReference type="Google" id="ProtNLM"/>
    </source>
</evidence>
<sequence length="88" mass="9847">MLNKNSVGVGLAIGSVLPALSWVVFEYVLHGDTLIMDKPAVPYLIAIGLNLVLLRYCFKNKLDNTAKGIMMFTFAFTLVVFLFKIHNR</sequence>
<feature type="transmembrane region" description="Helical" evidence="1">
    <location>
        <begin position="7"/>
        <end position="28"/>
    </location>
</feature>
<feature type="transmembrane region" description="Helical" evidence="1">
    <location>
        <begin position="69"/>
        <end position="86"/>
    </location>
</feature>
<keyword evidence="1" id="KW-1133">Transmembrane helix</keyword>